<feature type="domain" description="Response regulatory" evidence="4">
    <location>
        <begin position="7"/>
        <end position="119"/>
    </location>
</feature>
<dbReference type="Pfam" id="PF00072">
    <property type="entry name" value="Response_reg"/>
    <property type="match status" value="1"/>
</dbReference>
<dbReference type="Gene3D" id="3.40.50.2300">
    <property type="match status" value="1"/>
</dbReference>
<evidence type="ECO:0000256" key="2">
    <source>
        <dbReference type="PROSITE-ProRule" id="PRU00169"/>
    </source>
</evidence>
<dbReference type="GO" id="GO:0016301">
    <property type="term" value="F:kinase activity"/>
    <property type="evidence" value="ECO:0007669"/>
    <property type="project" value="UniProtKB-KW"/>
</dbReference>
<accession>A0A1H5UWM2</accession>
<protein>
    <submittedName>
        <fullName evidence="5">Two-component system, NarL family, capsular synthesis sensor histidine kinase RcsC</fullName>
    </submittedName>
</protein>
<dbReference type="EMBL" id="FNVA01000001">
    <property type="protein sequence ID" value="SEF79354.1"/>
    <property type="molecule type" value="Genomic_DNA"/>
</dbReference>
<dbReference type="PANTHER" id="PTHR44591">
    <property type="entry name" value="STRESS RESPONSE REGULATOR PROTEIN 1"/>
    <property type="match status" value="1"/>
</dbReference>
<dbReference type="InterPro" id="IPR011006">
    <property type="entry name" value="CheY-like_superfamily"/>
</dbReference>
<dbReference type="GO" id="GO:0000160">
    <property type="term" value="P:phosphorelay signal transduction system"/>
    <property type="evidence" value="ECO:0007669"/>
    <property type="project" value="InterPro"/>
</dbReference>
<keyword evidence="6" id="KW-1185">Reference proteome</keyword>
<dbReference type="PANTHER" id="PTHR44591:SF3">
    <property type="entry name" value="RESPONSE REGULATORY DOMAIN-CONTAINING PROTEIN"/>
    <property type="match status" value="1"/>
</dbReference>
<organism evidence="5 6">
    <name type="scientific">Bryocella elongata</name>
    <dbReference type="NCBI Taxonomy" id="863522"/>
    <lineage>
        <taxon>Bacteria</taxon>
        <taxon>Pseudomonadati</taxon>
        <taxon>Acidobacteriota</taxon>
        <taxon>Terriglobia</taxon>
        <taxon>Terriglobales</taxon>
        <taxon>Acidobacteriaceae</taxon>
        <taxon>Bryocella</taxon>
    </lineage>
</organism>
<dbReference type="Proteomes" id="UP000236728">
    <property type="component" value="Unassembled WGS sequence"/>
</dbReference>
<dbReference type="CDD" id="cd00156">
    <property type="entry name" value="REC"/>
    <property type="match status" value="1"/>
</dbReference>
<dbReference type="PROSITE" id="PS50110">
    <property type="entry name" value="RESPONSE_REGULATORY"/>
    <property type="match status" value="1"/>
</dbReference>
<sequence>MASEWDDMVIVEENPVLASALAGIFREIGYTVRVACEGLAALRCLRERVPDVLLSDLEMPCMSGFELLPVVRRRYALIGVIAMSGAYSGVAVPLGVPADAFYAKGCGPVTRLLELLHAMKDEPKRHAVRSTVRVDSDATTRARWEPNKLRPRVEPEAE</sequence>
<keyword evidence="5" id="KW-0808">Transferase</keyword>
<dbReference type="SMART" id="SM00448">
    <property type="entry name" value="REC"/>
    <property type="match status" value="1"/>
</dbReference>
<evidence type="ECO:0000256" key="1">
    <source>
        <dbReference type="ARBA" id="ARBA00022553"/>
    </source>
</evidence>
<dbReference type="OrthoDB" id="122578at2"/>
<reference evidence="5 6" key="1">
    <citation type="submission" date="2016-10" db="EMBL/GenBank/DDBJ databases">
        <authorList>
            <person name="de Groot N.N."/>
        </authorList>
    </citation>
    <scope>NUCLEOTIDE SEQUENCE [LARGE SCALE GENOMIC DNA]</scope>
    <source>
        <strain evidence="5 6">DSM 22489</strain>
    </source>
</reference>
<keyword evidence="1 2" id="KW-0597">Phosphoprotein</keyword>
<name>A0A1H5UWM2_9BACT</name>
<keyword evidence="5" id="KW-0418">Kinase</keyword>
<evidence type="ECO:0000259" key="4">
    <source>
        <dbReference type="PROSITE" id="PS50110"/>
    </source>
</evidence>
<dbReference type="InterPro" id="IPR001789">
    <property type="entry name" value="Sig_transdc_resp-reg_receiver"/>
</dbReference>
<evidence type="ECO:0000313" key="5">
    <source>
        <dbReference type="EMBL" id="SEF79354.1"/>
    </source>
</evidence>
<dbReference type="SUPFAM" id="SSF52172">
    <property type="entry name" value="CheY-like"/>
    <property type="match status" value="1"/>
</dbReference>
<dbReference type="InterPro" id="IPR050595">
    <property type="entry name" value="Bact_response_regulator"/>
</dbReference>
<gene>
    <name evidence="5" type="ORF">SAMN05421819_1237</name>
</gene>
<feature type="region of interest" description="Disordered" evidence="3">
    <location>
        <begin position="135"/>
        <end position="158"/>
    </location>
</feature>
<evidence type="ECO:0000256" key="3">
    <source>
        <dbReference type="SAM" id="MobiDB-lite"/>
    </source>
</evidence>
<proteinExistence type="predicted"/>
<feature type="modified residue" description="4-aspartylphosphate" evidence="2">
    <location>
        <position position="56"/>
    </location>
</feature>
<dbReference type="AlphaFoldDB" id="A0A1H5UWM2"/>
<evidence type="ECO:0000313" key="6">
    <source>
        <dbReference type="Proteomes" id="UP000236728"/>
    </source>
</evidence>